<gene>
    <name evidence="1" type="ORF">ATE48_02515</name>
</gene>
<proteinExistence type="predicted"/>
<accession>A0A1B1AE91</accession>
<dbReference type="Gene3D" id="3.40.50.300">
    <property type="entry name" value="P-loop containing nucleotide triphosphate hydrolases"/>
    <property type="match status" value="1"/>
</dbReference>
<evidence type="ECO:0000313" key="1">
    <source>
        <dbReference type="EMBL" id="ANP44876.1"/>
    </source>
</evidence>
<dbReference type="Proteomes" id="UP000092498">
    <property type="component" value="Chromosome"/>
</dbReference>
<dbReference type="KEGG" id="cbot:ATE48_02515"/>
<evidence type="ECO:0008006" key="3">
    <source>
        <dbReference type="Google" id="ProtNLM"/>
    </source>
</evidence>
<sequence length="208" mass="21923">MAVAMAGQPLHEIGPAGAGFEAAALGFTLALAASWAGPAGVFWAGEDAAFAEEGAPYPVGLAQYGLALDRLIVARAKKREDALWAAEQALAATGAIVICALGGQGKPLDLKASRRLLLFAERHRSRCLLLMPASGPSAAWTRWRIAAAESNAAADELGPPAFRAELTRNRSGQAGSAFTLDWNAHERSFVERVQEKHVAVFHAQARQA</sequence>
<dbReference type="SUPFAM" id="SSF52540">
    <property type="entry name" value="P-loop containing nucleoside triphosphate hydrolases"/>
    <property type="match status" value="1"/>
</dbReference>
<keyword evidence="2" id="KW-1185">Reference proteome</keyword>
<organism evidence="1 2">
    <name type="scientific">Candidatus Viadribacter manganicus</name>
    <dbReference type="NCBI Taxonomy" id="1759059"/>
    <lineage>
        <taxon>Bacteria</taxon>
        <taxon>Pseudomonadati</taxon>
        <taxon>Pseudomonadota</taxon>
        <taxon>Alphaproteobacteria</taxon>
        <taxon>Hyphomonadales</taxon>
        <taxon>Hyphomonadaceae</taxon>
        <taxon>Candidatus Viadribacter</taxon>
    </lineage>
</organism>
<dbReference type="InParanoid" id="A0A1B1AE91"/>
<dbReference type="AlphaFoldDB" id="A0A1B1AE91"/>
<protein>
    <recommendedName>
        <fullName evidence="3">Protein ImuA</fullName>
    </recommendedName>
</protein>
<dbReference type="InterPro" id="IPR027417">
    <property type="entry name" value="P-loop_NTPase"/>
</dbReference>
<dbReference type="EMBL" id="CP013244">
    <property type="protein sequence ID" value="ANP44876.1"/>
    <property type="molecule type" value="Genomic_DNA"/>
</dbReference>
<dbReference type="STRING" id="1759059.ATE48_02515"/>
<reference evidence="1 2" key="1">
    <citation type="submission" date="2015-11" db="EMBL/GenBank/DDBJ databases">
        <title>Whole-Genome Sequence of Candidatus Oderbacter manganicum from the National Park Lower Oder Valley, Germany.</title>
        <authorList>
            <person name="Braun B."/>
            <person name="Liere K."/>
            <person name="Szewzyk U."/>
        </authorList>
    </citation>
    <scope>NUCLEOTIDE SEQUENCE [LARGE SCALE GENOMIC DNA]</scope>
    <source>
        <strain evidence="1 2">OTSz_A_272</strain>
    </source>
</reference>
<evidence type="ECO:0000313" key="2">
    <source>
        <dbReference type="Proteomes" id="UP000092498"/>
    </source>
</evidence>
<name>A0A1B1AE91_9PROT</name>